<feature type="domain" description="Glycosyl transferase family 1" evidence="1">
    <location>
        <begin position="151"/>
        <end position="290"/>
    </location>
</feature>
<sequence>MKPWKHTKKVAIVYDRVNKWGGAERVLLALHEIFPDAPLYTSVYDSKKASWAKVFPAVKTSFLQKIPLVKSLHELFGWLMPVAFESFNFDKFDLVISVTSEAAKGIKTKPDTLHICYCLTPTRYLWSLNDYYFKNPPVYFKIFPFFRVISKPNRLVPYKKVDLAVSAFNQLGLPLIVVGTGSERVKLKRSAKENIKFVGEVSETKLAKYYQNAKALIMPQEEDFGIVAVEAQSYGVPVIAYKKGGSLDTVIDGKTGILFDKQNPKTLIRAVRKFEKMKFDKKRLTENARKFSKARFKKEFLDLTKKMLN</sequence>
<keyword evidence="2" id="KW-0808">Transferase</keyword>
<dbReference type="Proteomes" id="UP000034293">
    <property type="component" value="Unassembled WGS sequence"/>
</dbReference>
<dbReference type="PATRIC" id="fig|1618553.3.peg.697"/>
<dbReference type="PANTHER" id="PTHR45947">
    <property type="entry name" value="SULFOQUINOVOSYL TRANSFERASE SQD2"/>
    <property type="match status" value="1"/>
</dbReference>
<accession>A0A0G0S8X9</accession>
<gene>
    <name evidence="2" type="ORF">UU02_C0059G0005</name>
</gene>
<proteinExistence type="predicted"/>
<dbReference type="InterPro" id="IPR001296">
    <property type="entry name" value="Glyco_trans_1"/>
</dbReference>
<dbReference type="AlphaFoldDB" id="A0A0G0S8X9"/>
<protein>
    <submittedName>
        <fullName evidence="2">Glycosyl transferase group 1</fullName>
    </submittedName>
</protein>
<dbReference type="EMBL" id="LBZA01000059">
    <property type="protein sequence ID" value="KKR61423.1"/>
    <property type="molecule type" value="Genomic_DNA"/>
</dbReference>
<reference evidence="2 3" key="1">
    <citation type="journal article" date="2015" name="Nature">
        <title>rRNA introns, odd ribosomes, and small enigmatic genomes across a large radiation of phyla.</title>
        <authorList>
            <person name="Brown C.T."/>
            <person name="Hug L.A."/>
            <person name="Thomas B.C."/>
            <person name="Sharon I."/>
            <person name="Castelle C.J."/>
            <person name="Singh A."/>
            <person name="Wilkins M.J."/>
            <person name="Williams K.H."/>
            <person name="Banfield J.F."/>
        </authorList>
    </citation>
    <scope>NUCLEOTIDE SEQUENCE [LARGE SCALE GENOMIC DNA]</scope>
</reference>
<comment type="caution">
    <text evidence="2">The sequence shown here is derived from an EMBL/GenBank/DDBJ whole genome shotgun (WGS) entry which is preliminary data.</text>
</comment>
<evidence type="ECO:0000313" key="2">
    <source>
        <dbReference type="EMBL" id="KKR61423.1"/>
    </source>
</evidence>
<dbReference type="InterPro" id="IPR050194">
    <property type="entry name" value="Glycosyltransferase_grp1"/>
</dbReference>
<name>A0A0G0S8X9_9BACT</name>
<dbReference type="GO" id="GO:0016757">
    <property type="term" value="F:glycosyltransferase activity"/>
    <property type="evidence" value="ECO:0007669"/>
    <property type="project" value="InterPro"/>
</dbReference>
<dbReference type="SUPFAM" id="SSF53756">
    <property type="entry name" value="UDP-Glycosyltransferase/glycogen phosphorylase"/>
    <property type="match status" value="1"/>
</dbReference>
<dbReference type="Gene3D" id="3.40.50.2000">
    <property type="entry name" value="Glycogen Phosphorylase B"/>
    <property type="match status" value="1"/>
</dbReference>
<organism evidence="2 3">
    <name type="scientific">Candidatus Woesebacteria bacterium GW2011_GWA1_40_43</name>
    <dbReference type="NCBI Taxonomy" id="1618553"/>
    <lineage>
        <taxon>Bacteria</taxon>
        <taxon>Candidatus Woeseibacteriota</taxon>
    </lineage>
</organism>
<dbReference type="PANTHER" id="PTHR45947:SF3">
    <property type="entry name" value="SULFOQUINOVOSYL TRANSFERASE SQD2"/>
    <property type="match status" value="1"/>
</dbReference>
<evidence type="ECO:0000259" key="1">
    <source>
        <dbReference type="Pfam" id="PF00534"/>
    </source>
</evidence>
<dbReference type="Pfam" id="PF00534">
    <property type="entry name" value="Glycos_transf_1"/>
    <property type="match status" value="1"/>
</dbReference>
<evidence type="ECO:0000313" key="3">
    <source>
        <dbReference type="Proteomes" id="UP000034293"/>
    </source>
</evidence>